<evidence type="ECO:0000313" key="2">
    <source>
        <dbReference type="Proteomes" id="UP000305753"/>
    </source>
</evidence>
<accession>A0A4P2TE91</accession>
<organism evidence="1 2">
    <name type="scientific">Vibrio phage VP-1</name>
    <dbReference type="NCBI Taxonomy" id="2234088"/>
    <lineage>
        <taxon>Viruses</taxon>
        <taxon>Duplodnaviria</taxon>
        <taxon>Heunggongvirae</taxon>
        <taxon>Uroviricota</taxon>
        <taxon>Caudoviricetes</taxon>
        <taxon>Pantevenvirales</taxon>
        <taxon>Ackermannviridae</taxon>
        <taxon>Vapseptimavirus</taxon>
        <taxon>Vapseptimavirus VAP7</taxon>
    </lineage>
</organism>
<proteinExistence type="predicted"/>
<evidence type="ECO:0000313" key="1">
    <source>
        <dbReference type="EMBL" id="AWY10155.1"/>
    </source>
</evidence>
<name>A0A4P2TE91_9CAUD</name>
<dbReference type="EMBL" id="MH363700">
    <property type="protein sequence ID" value="AWY10155.1"/>
    <property type="molecule type" value="Genomic_DNA"/>
</dbReference>
<sequence length="156" mass="17681">MTAKLNPNPNDASSDKWRLFFEGLDLILFSQKVTGFDIPDISSMGIRGPSPDPILFDAHGDRVEFSPVNFIFVVDENYANYKKLFEWLKTNAGKNIPVTRNFTVELLDNRGKQQNVTLEFQHGRPTALGSFQLDTTAETPTLLCTLTMNFQDMNFI</sequence>
<reference evidence="1 2" key="1">
    <citation type="submission" date="2018-05" db="EMBL/GenBank/DDBJ databases">
        <title>Whole genome sequencing of Vibrio phage VP-1.</title>
        <authorList>
            <person name="Nandita M."/>
            <person name="Bhat S.G."/>
        </authorList>
    </citation>
    <scope>NUCLEOTIDE SEQUENCE [LARGE SCALE GENOMIC DNA]</scope>
</reference>
<dbReference type="Proteomes" id="UP000305753">
    <property type="component" value="Segment"/>
</dbReference>
<protein>
    <submittedName>
        <fullName evidence="1">Tail completion protein</fullName>
    </submittedName>
</protein>